<feature type="domain" description="Major facilitator superfamily (MFS) profile" evidence="7">
    <location>
        <begin position="1"/>
        <end position="375"/>
    </location>
</feature>
<reference evidence="8 9" key="1">
    <citation type="submission" date="2019-11" db="EMBL/GenBank/DDBJ databases">
        <title>Draft Genome Sequence of Plant Growth-Promoting Rhizosphere-Associated Bacteria.</title>
        <authorList>
            <person name="Vasilyev I.Y."/>
            <person name="Radchenko V."/>
            <person name="Ilnitskaya E.V."/>
        </authorList>
    </citation>
    <scope>NUCLEOTIDE SEQUENCE [LARGE SCALE GENOMIC DNA]</scope>
    <source>
        <strain evidence="8 9">VRA_MhP_f</strain>
    </source>
</reference>
<dbReference type="CDD" id="cd17473">
    <property type="entry name" value="MFS_arabinose_efflux_permease_like"/>
    <property type="match status" value="1"/>
</dbReference>
<evidence type="ECO:0000256" key="1">
    <source>
        <dbReference type="ARBA" id="ARBA00004651"/>
    </source>
</evidence>
<evidence type="ECO:0000256" key="5">
    <source>
        <dbReference type="ARBA" id="ARBA00023136"/>
    </source>
</evidence>
<dbReference type="GO" id="GO:0022857">
    <property type="term" value="F:transmembrane transporter activity"/>
    <property type="evidence" value="ECO:0007669"/>
    <property type="project" value="InterPro"/>
</dbReference>
<sequence>MLQINKIGGVTLLAVACLTIMVGCVIVPGLTSISDALNVKGAESWLVTLPSLGVVLLGPLAGKFIERAGLYRALCLGLFLYGLLGSAGAFLSGYITVFADRFLLGGATALIMTAGTGLISVFYNGPERMKMIARQGMSIELGGVIFLFIGGLLAAAGWRWPFALYLFAWLMLLMVLMFVPRPDNRAESEQIKTDVSHGTTSPAVLMTWAAALMSMIVFFTAIVVLPLHLHKMGNTESQTGYFLSFVSLVAVCGAWLMPKLVSRYSDFSTLSIAFGFYALAHLIFAFASSMPFLIPGGIALGLGFGFSVPLVNHLIVELSSNAVRGRNLARLSMAIFFGQFLSAFMAYLPGTTSTVFLSAAVIGALFSLFIKFRAPARVAPYI</sequence>
<dbReference type="SUPFAM" id="SSF103473">
    <property type="entry name" value="MFS general substrate transporter"/>
    <property type="match status" value="1"/>
</dbReference>
<organism evidence="8 9">
    <name type="scientific">Enterobacter agglomerans</name>
    <name type="common">Erwinia herbicola</name>
    <name type="synonym">Pantoea agglomerans</name>
    <dbReference type="NCBI Taxonomy" id="549"/>
    <lineage>
        <taxon>Bacteria</taxon>
        <taxon>Pseudomonadati</taxon>
        <taxon>Pseudomonadota</taxon>
        <taxon>Gammaproteobacteria</taxon>
        <taxon>Enterobacterales</taxon>
        <taxon>Erwiniaceae</taxon>
        <taxon>Pantoea</taxon>
        <taxon>Pantoea agglomerans group</taxon>
    </lineage>
</organism>
<feature type="transmembrane region" description="Helical" evidence="6">
    <location>
        <begin position="137"/>
        <end position="156"/>
    </location>
</feature>
<protein>
    <submittedName>
        <fullName evidence="8">MFS transporter</fullName>
    </submittedName>
</protein>
<name>A0A7X2MIE8_ENTAG</name>
<dbReference type="PROSITE" id="PS51257">
    <property type="entry name" value="PROKAR_LIPOPROTEIN"/>
    <property type="match status" value="1"/>
</dbReference>
<evidence type="ECO:0000313" key="8">
    <source>
        <dbReference type="EMBL" id="MSE13827.1"/>
    </source>
</evidence>
<dbReference type="InterPro" id="IPR036259">
    <property type="entry name" value="MFS_trans_sf"/>
</dbReference>
<evidence type="ECO:0000313" key="9">
    <source>
        <dbReference type="Proteomes" id="UP000461948"/>
    </source>
</evidence>
<accession>A0A7X2MIE8</accession>
<dbReference type="PANTHER" id="PTHR43124">
    <property type="entry name" value="PURINE EFFLUX PUMP PBUE"/>
    <property type="match status" value="1"/>
</dbReference>
<evidence type="ECO:0000256" key="2">
    <source>
        <dbReference type="ARBA" id="ARBA00022475"/>
    </source>
</evidence>
<evidence type="ECO:0000256" key="6">
    <source>
        <dbReference type="SAM" id="Phobius"/>
    </source>
</evidence>
<keyword evidence="5 6" id="KW-0472">Membrane</keyword>
<proteinExistence type="predicted"/>
<dbReference type="InterPro" id="IPR050189">
    <property type="entry name" value="MFS_Efflux_Transporters"/>
</dbReference>
<feature type="transmembrane region" description="Helical" evidence="6">
    <location>
        <begin position="239"/>
        <end position="257"/>
    </location>
</feature>
<dbReference type="EMBL" id="WKLC01000016">
    <property type="protein sequence ID" value="MSE13827.1"/>
    <property type="molecule type" value="Genomic_DNA"/>
</dbReference>
<keyword evidence="2" id="KW-1003">Cell membrane</keyword>
<keyword evidence="4 6" id="KW-1133">Transmembrane helix</keyword>
<dbReference type="InterPro" id="IPR011701">
    <property type="entry name" value="MFS"/>
</dbReference>
<feature type="transmembrane region" description="Helical" evidence="6">
    <location>
        <begin position="293"/>
        <end position="316"/>
    </location>
</feature>
<keyword evidence="3 6" id="KW-0812">Transmembrane</keyword>
<dbReference type="AlphaFoldDB" id="A0A7X2MIE8"/>
<evidence type="ECO:0000256" key="4">
    <source>
        <dbReference type="ARBA" id="ARBA00022989"/>
    </source>
</evidence>
<comment type="caution">
    <text evidence="8">The sequence shown here is derived from an EMBL/GenBank/DDBJ whole genome shotgun (WGS) entry which is preliminary data.</text>
</comment>
<dbReference type="GO" id="GO:0005886">
    <property type="term" value="C:plasma membrane"/>
    <property type="evidence" value="ECO:0007669"/>
    <property type="project" value="UniProtKB-SubCell"/>
</dbReference>
<dbReference type="InterPro" id="IPR020846">
    <property type="entry name" value="MFS_dom"/>
</dbReference>
<feature type="transmembrane region" description="Helical" evidence="6">
    <location>
        <begin position="74"/>
        <end position="96"/>
    </location>
</feature>
<feature type="transmembrane region" description="Helical" evidence="6">
    <location>
        <begin position="162"/>
        <end position="182"/>
    </location>
</feature>
<dbReference type="Pfam" id="PF07690">
    <property type="entry name" value="MFS_1"/>
    <property type="match status" value="1"/>
</dbReference>
<gene>
    <name evidence="8" type="ORF">GKC49_01250</name>
</gene>
<evidence type="ECO:0000259" key="7">
    <source>
        <dbReference type="PROSITE" id="PS50850"/>
    </source>
</evidence>
<feature type="transmembrane region" description="Helical" evidence="6">
    <location>
        <begin position="45"/>
        <end position="62"/>
    </location>
</feature>
<feature type="transmembrane region" description="Helical" evidence="6">
    <location>
        <begin position="12"/>
        <end position="33"/>
    </location>
</feature>
<feature type="transmembrane region" description="Helical" evidence="6">
    <location>
        <begin position="328"/>
        <end position="348"/>
    </location>
</feature>
<dbReference type="RefSeq" id="WP_187495526.1">
    <property type="nucleotide sequence ID" value="NZ_JACSWY010000030.1"/>
</dbReference>
<dbReference type="PANTHER" id="PTHR43124:SF3">
    <property type="entry name" value="CHLORAMPHENICOL EFFLUX PUMP RV0191"/>
    <property type="match status" value="1"/>
</dbReference>
<comment type="subcellular location">
    <subcellularLocation>
        <location evidence="1">Cell membrane</location>
        <topology evidence="1">Multi-pass membrane protein</topology>
    </subcellularLocation>
</comment>
<dbReference type="Gene3D" id="1.20.1250.20">
    <property type="entry name" value="MFS general substrate transporter like domains"/>
    <property type="match status" value="1"/>
</dbReference>
<dbReference type="PROSITE" id="PS50850">
    <property type="entry name" value="MFS"/>
    <property type="match status" value="1"/>
</dbReference>
<feature type="transmembrane region" description="Helical" evidence="6">
    <location>
        <begin position="102"/>
        <end position="125"/>
    </location>
</feature>
<evidence type="ECO:0000256" key="3">
    <source>
        <dbReference type="ARBA" id="ARBA00022692"/>
    </source>
</evidence>
<feature type="transmembrane region" description="Helical" evidence="6">
    <location>
        <begin position="203"/>
        <end position="227"/>
    </location>
</feature>
<feature type="transmembrane region" description="Helical" evidence="6">
    <location>
        <begin position="354"/>
        <end position="372"/>
    </location>
</feature>
<feature type="transmembrane region" description="Helical" evidence="6">
    <location>
        <begin position="269"/>
        <end position="287"/>
    </location>
</feature>
<dbReference type="Proteomes" id="UP000461948">
    <property type="component" value="Unassembled WGS sequence"/>
</dbReference>